<evidence type="ECO:0000256" key="1">
    <source>
        <dbReference type="ARBA" id="ARBA00023157"/>
    </source>
</evidence>
<dbReference type="OrthoDB" id="6514832at2759"/>
<dbReference type="PROSITE" id="PS50835">
    <property type="entry name" value="IG_LIKE"/>
    <property type="match status" value="1"/>
</dbReference>
<dbReference type="Proteomes" id="UP000288716">
    <property type="component" value="Unassembled WGS sequence"/>
</dbReference>
<reference evidence="3 4" key="1">
    <citation type="journal article" date="2018" name="Gigascience">
        <title>Genomes of trombidid mites reveal novel predicted allergens and laterally-transferred genes associated with secondary metabolism.</title>
        <authorList>
            <person name="Dong X."/>
            <person name="Chaisiri K."/>
            <person name="Xia D."/>
            <person name="Armstrong S.D."/>
            <person name="Fang Y."/>
            <person name="Donnelly M.J."/>
            <person name="Kadowaki T."/>
            <person name="McGarry J.W."/>
            <person name="Darby A.C."/>
            <person name="Makepeace B.L."/>
        </authorList>
    </citation>
    <scope>NUCLEOTIDE SEQUENCE [LARGE SCALE GENOMIC DNA]</scope>
    <source>
        <strain evidence="3">UoL-UT</strain>
    </source>
</reference>
<evidence type="ECO:0000259" key="2">
    <source>
        <dbReference type="PROSITE" id="PS50835"/>
    </source>
</evidence>
<feature type="domain" description="Ig-like" evidence="2">
    <location>
        <begin position="29"/>
        <end position="117"/>
    </location>
</feature>
<dbReference type="InterPro" id="IPR013162">
    <property type="entry name" value="CD80_C2-set"/>
</dbReference>
<dbReference type="InterPro" id="IPR007110">
    <property type="entry name" value="Ig-like_dom"/>
</dbReference>
<evidence type="ECO:0000313" key="3">
    <source>
        <dbReference type="EMBL" id="RWS31832.1"/>
    </source>
</evidence>
<dbReference type="InterPro" id="IPR036179">
    <property type="entry name" value="Ig-like_dom_sf"/>
</dbReference>
<sequence length="127" mass="14437">MNRNANEKQCYYIEVPPRGMYIKDQKGQPVYAIAGPYDEDSDLHLTCVAENGLPPPSLLWYLNDNLIDDSFIVHGFQSNNSTVVENELIINRIAAKYQDCILTCQAINNHYSTLPVSSSLRIDMNRK</sequence>
<comment type="caution">
    <text evidence="3">The sequence shown here is derived from an EMBL/GenBank/DDBJ whole genome shotgun (WGS) entry which is preliminary data.</text>
</comment>
<dbReference type="CDD" id="cd00096">
    <property type="entry name" value="Ig"/>
    <property type="match status" value="1"/>
</dbReference>
<dbReference type="PANTHER" id="PTHR23278">
    <property type="entry name" value="SIDESTEP PROTEIN"/>
    <property type="match status" value="1"/>
</dbReference>
<keyword evidence="1" id="KW-1015">Disulfide bond</keyword>
<dbReference type="PANTHER" id="PTHR23278:SF19">
    <property type="entry name" value="OBSCURIN"/>
    <property type="match status" value="1"/>
</dbReference>
<dbReference type="Pfam" id="PF08205">
    <property type="entry name" value="C2-set_2"/>
    <property type="match status" value="1"/>
</dbReference>
<organism evidence="3 4">
    <name type="scientific">Leptotrombidium deliense</name>
    <dbReference type="NCBI Taxonomy" id="299467"/>
    <lineage>
        <taxon>Eukaryota</taxon>
        <taxon>Metazoa</taxon>
        <taxon>Ecdysozoa</taxon>
        <taxon>Arthropoda</taxon>
        <taxon>Chelicerata</taxon>
        <taxon>Arachnida</taxon>
        <taxon>Acari</taxon>
        <taxon>Acariformes</taxon>
        <taxon>Trombidiformes</taxon>
        <taxon>Prostigmata</taxon>
        <taxon>Anystina</taxon>
        <taxon>Parasitengona</taxon>
        <taxon>Trombiculoidea</taxon>
        <taxon>Trombiculidae</taxon>
        <taxon>Leptotrombidium</taxon>
    </lineage>
</organism>
<dbReference type="InterPro" id="IPR013783">
    <property type="entry name" value="Ig-like_fold"/>
</dbReference>
<keyword evidence="4" id="KW-1185">Reference proteome</keyword>
<dbReference type="Gene3D" id="2.60.40.10">
    <property type="entry name" value="Immunoglobulins"/>
    <property type="match status" value="1"/>
</dbReference>
<dbReference type="VEuPathDB" id="VectorBase:LDEU000210"/>
<dbReference type="SUPFAM" id="SSF48726">
    <property type="entry name" value="Immunoglobulin"/>
    <property type="match status" value="1"/>
</dbReference>
<dbReference type="STRING" id="299467.A0A443SWC0"/>
<evidence type="ECO:0000313" key="4">
    <source>
        <dbReference type="Proteomes" id="UP000288716"/>
    </source>
</evidence>
<proteinExistence type="predicted"/>
<accession>A0A443SWC0</accession>
<protein>
    <submittedName>
        <fullName evidence="3">Nephrin-like protein</fullName>
    </submittedName>
</protein>
<gene>
    <name evidence="3" type="ORF">B4U80_05485</name>
</gene>
<dbReference type="AlphaFoldDB" id="A0A443SWC0"/>
<dbReference type="EMBL" id="NCKV01000050">
    <property type="protein sequence ID" value="RWS31832.1"/>
    <property type="molecule type" value="Genomic_DNA"/>
</dbReference>
<name>A0A443SWC0_9ACAR</name>